<dbReference type="InterPro" id="IPR002909">
    <property type="entry name" value="IPT_dom"/>
</dbReference>
<name>A0A4R8I3X6_9FLAO</name>
<sequence length="1790" mass="189541">MKTNLFSQRTLFLVKSAKAFFLLFFMFVGVSAWGQTCDDLTWVGSGTGNFQGCGGAVFGFDSSGDSVTSSEVNNPQNLSFSKKRSGSLSTRTMTLQITTNAAYTTWATVATIDFSSASSCVSQTVDLSSYTGLRKIRFIDGSGDARQKGISNISLTCEDATTYTLTYNGNDNTSGTVPSAVTASSTTLAAAGTMAKSGYSFSGWNTNISGTGTNYNAGTTSYAISSDHTLYARWGFTVSYSNNGGAGTATAQTGYYNGTTGVKSGTLTLNNGSGFTRAGYTFGGWKTTAGGASANYSAGGVYTHIVSGSAITLYAHWVLNAATLTLSPNSLSGFTYSESNGSSASQNFTITGSTLDGSNVSILPGDDYEISIDNGVTWLDYSNAPVNVPYTGSSVSRQVSVRLKAGLAVGNYNNSSNHIIVVSGGGVSSSPEVALSGTVTACLAPTTQSTLSTFTAIGINGMTVNATAGNGVGRIIKINTTNSFTNPTSSNALPTANTVYAGSGEQVIYAGLGNTVAVTGLSHSTTYWYRVYEYNICSGNYIYNMTAPTNNPRSQATLCDVPAMPNGEVDVDPSCGSVDLVYQHGTLQPQSGVSYYWQTSANGTSTVNSTNNIYTVTTGGKYYVRGYNGSCWGPAFEMNDTVVILSPVSVATHPANQSATVGATATFAVTASNISNYQWQVSTNNGTTWTNVPSATASTYTTAATTLAMNGYRYRVRLSNTCGTLTSNVATLSVNNTPVSIWSNEITGTNPNTSNPYTIGDTKNANIEVSGIGRGSGITGTNANNRYTANGWNTSAIDLTAYFEFTLTPNDNYRIDLSSFEYTGQASGTGPTSFAFRSSIDDYVSNIGIPSANGISINLTSTDYQNLTSPITFRIYGWGASALGGTFSINDFNFKGNVIAACTPPTINAFPTTGPVGTIVTITGSNFVTGSTVKFGTANATVEYVSATEIKATVPAGADGNIIATTSLTCPSETSFTLIKEDASGCESTSGGTGSTPATDLIIYEVYDENGGTGGTITLFNGTTSSISLNNYILQRAGDYGETYNDTYITLTGSIAAGELGLVGVSGSKCPYLPTNGSISNGFNDNDGFRLKKGSLIIDDVKAPNYTGYYLKRKATNLSPKSTFDANDWVETSVDTDECLTGVGVAPTLALPSPPPTIVENPTYAISCEVNNAALTLTATEGYTGGRTLAYQWYVLGNNGTWTEVANTGVYSGATTATLNISNVVGLDNYQYYCQVRENTATCFTATNATQIKEATNTWTTASVWTNKMPVLASKVIIEGNYDTAVNGSLNVCELTVNAGGTMMVKANNPITVKKKIINNNTADNSFVVESDANLIQTDNIANEGAIKVERSVTGMNNDAATAIDYVYWSSPVSGQAIKGFSPNTPASGYQEYKESNDRFVVTKDADFLTGKGYAIRAEGLLSNGYSKVYEFKGVPNNGDLSTPPLDKSAGADKGYNLIGNPYPSNIDFDQFHALNSDKIYATAFFWTNNTYTKQQMGSGYAGNNYAVYNITGGVQSTYDDLNPNYKVAPNGKIKVGQAFIVQSKIAGALDFKNSVRVTDNGTFYQKTAPKNRFWLAMKAPNNLVNTILVGYIPGASNNYETDFDAELFAIGSDSFYSVLGARKLAIQGKANNFSTEDVIALGNVFAGNGTYTIRLENPEGLFNNNQNIYLKDNLLNKYINLSSEGSYTFEATKGTYSNRFQVVYKDGSALGQDQVSKSNFEVYRNGEHFVIRSSQKLGTVALYDASGRLVRQFYSKEKTLTLPVENLAQGVYIIKAENAGDVKTKKIIK</sequence>
<evidence type="ECO:0000256" key="2">
    <source>
        <dbReference type="ARBA" id="ARBA00022729"/>
    </source>
</evidence>
<dbReference type="CDD" id="cd00603">
    <property type="entry name" value="IPT_PCSR"/>
    <property type="match status" value="1"/>
</dbReference>
<protein>
    <submittedName>
        <fullName evidence="4">Putative repeat protein (TIGR02543 family)/predicted secreted protein (Por secretion system target)</fullName>
    </submittedName>
</protein>
<evidence type="ECO:0000313" key="4">
    <source>
        <dbReference type="EMBL" id="TDX83004.1"/>
    </source>
</evidence>
<dbReference type="EMBL" id="SOEO01000003">
    <property type="protein sequence ID" value="TDX83004.1"/>
    <property type="molecule type" value="Genomic_DNA"/>
</dbReference>
<reference evidence="4 5" key="1">
    <citation type="submission" date="2019-03" db="EMBL/GenBank/DDBJ databases">
        <title>Genomic Encyclopedia of Type Strains, Phase III (KMG-III): the genomes of soil and plant-associated and newly described type strains.</title>
        <authorList>
            <person name="Whitman W."/>
        </authorList>
    </citation>
    <scope>NUCLEOTIDE SEQUENCE [LARGE SCALE GENOMIC DNA]</scope>
    <source>
        <strain evidence="4 5">CGMCC 1.12802</strain>
    </source>
</reference>
<comment type="caution">
    <text evidence="4">The sequence shown here is derived from an EMBL/GenBank/DDBJ whole genome shotgun (WGS) entry which is preliminary data.</text>
</comment>
<dbReference type="Gene3D" id="2.60.40.10">
    <property type="entry name" value="Immunoglobulins"/>
    <property type="match status" value="2"/>
</dbReference>
<proteinExistence type="predicted"/>
<dbReference type="InterPro" id="IPR026444">
    <property type="entry name" value="Secre_tail"/>
</dbReference>
<dbReference type="RefSeq" id="WP_166668247.1">
    <property type="nucleotide sequence ID" value="NZ_SOEO01000003.1"/>
</dbReference>
<dbReference type="InterPro" id="IPR042229">
    <property type="entry name" value="Listeria/Bacterioides_rpt_sf"/>
</dbReference>
<keyword evidence="5" id="KW-1185">Reference proteome</keyword>
<dbReference type="NCBIfam" id="TIGR04183">
    <property type="entry name" value="Por_Secre_tail"/>
    <property type="match status" value="1"/>
</dbReference>
<dbReference type="SUPFAM" id="SSF81296">
    <property type="entry name" value="E set domains"/>
    <property type="match status" value="1"/>
</dbReference>
<accession>A0A4R8I3X6</accession>
<dbReference type="InterPro" id="IPR013783">
    <property type="entry name" value="Ig-like_fold"/>
</dbReference>
<dbReference type="Pfam" id="PF09479">
    <property type="entry name" value="Flg_new"/>
    <property type="match status" value="2"/>
</dbReference>
<dbReference type="InterPro" id="IPR007110">
    <property type="entry name" value="Ig-like_dom"/>
</dbReference>
<comment type="subcellular location">
    <subcellularLocation>
        <location evidence="1">Cell envelope</location>
    </subcellularLocation>
</comment>
<evidence type="ECO:0000256" key="1">
    <source>
        <dbReference type="ARBA" id="ARBA00004196"/>
    </source>
</evidence>
<evidence type="ECO:0000259" key="3">
    <source>
        <dbReference type="PROSITE" id="PS50835"/>
    </source>
</evidence>
<gene>
    <name evidence="4" type="ORF">B0I22_3059</name>
</gene>
<keyword evidence="2" id="KW-0732">Signal</keyword>
<evidence type="ECO:0000313" key="5">
    <source>
        <dbReference type="Proteomes" id="UP000295313"/>
    </source>
</evidence>
<organism evidence="4 5">
    <name type="scientific">Epilithonimonas xixisoli</name>
    <dbReference type="NCBI Taxonomy" id="1476462"/>
    <lineage>
        <taxon>Bacteria</taxon>
        <taxon>Pseudomonadati</taxon>
        <taxon>Bacteroidota</taxon>
        <taxon>Flavobacteriia</taxon>
        <taxon>Flavobacteriales</taxon>
        <taxon>Weeksellaceae</taxon>
        <taxon>Chryseobacterium group</taxon>
        <taxon>Epilithonimonas</taxon>
    </lineage>
</organism>
<feature type="domain" description="Ig-like" evidence="3">
    <location>
        <begin position="1147"/>
        <end position="1250"/>
    </location>
</feature>
<dbReference type="Proteomes" id="UP000295313">
    <property type="component" value="Unassembled WGS sequence"/>
</dbReference>
<dbReference type="PROSITE" id="PS50835">
    <property type="entry name" value="IG_LIKE"/>
    <property type="match status" value="1"/>
</dbReference>
<dbReference type="Pfam" id="PF01833">
    <property type="entry name" value="TIG"/>
    <property type="match status" value="1"/>
</dbReference>
<dbReference type="Gene3D" id="2.60.40.4270">
    <property type="entry name" value="Listeria-Bacteroides repeat domain"/>
    <property type="match status" value="2"/>
</dbReference>
<dbReference type="InterPro" id="IPR014756">
    <property type="entry name" value="Ig_E-set"/>
</dbReference>
<dbReference type="GO" id="GO:0030313">
    <property type="term" value="C:cell envelope"/>
    <property type="evidence" value="ECO:0007669"/>
    <property type="project" value="UniProtKB-SubCell"/>
</dbReference>
<dbReference type="Pfam" id="PF18962">
    <property type="entry name" value="Por_Secre_tail"/>
    <property type="match status" value="1"/>
</dbReference>
<dbReference type="InterPro" id="IPR013378">
    <property type="entry name" value="InlB-like_B-rpt"/>
</dbReference>